<dbReference type="HOGENOM" id="CLU_136462_2_1_3"/>
<evidence type="ECO:0000256" key="2">
    <source>
        <dbReference type="ARBA" id="ARBA00004170"/>
    </source>
</evidence>
<evidence type="ECO:0000313" key="9">
    <source>
        <dbReference type="EMBL" id="ACB53673.1"/>
    </source>
</evidence>
<comment type="function">
    <text evidence="1 8">Stabilizes the interaction between PsaC and the PSI core, assists the docking of the ferredoxin to PSI and interacts with ferredoxin-NADP oxidoreductase.</text>
</comment>
<keyword evidence="5 8" id="KW-0602">Photosynthesis</keyword>
<dbReference type="AlphaFoldDB" id="B1WTF8"/>
<dbReference type="Proteomes" id="UP000001203">
    <property type="component" value="Chromosome circular"/>
</dbReference>
<dbReference type="EMBL" id="CP000806">
    <property type="protein sequence ID" value="ACB53673.1"/>
    <property type="molecule type" value="Genomic_DNA"/>
</dbReference>
<keyword evidence="10" id="KW-1185">Reference proteome</keyword>
<protein>
    <recommendedName>
        <fullName evidence="4 8">Photosystem I reaction center subunit IV</fullName>
    </recommendedName>
</protein>
<dbReference type="GO" id="GO:0009538">
    <property type="term" value="C:photosystem I reaction center"/>
    <property type="evidence" value="ECO:0007669"/>
    <property type="project" value="InterPro"/>
</dbReference>
<comment type="subcellular location">
    <subcellularLocation>
        <location evidence="8">Cellular thylakoid membrane</location>
        <topology evidence="8">Peripheral membrane protein</topology>
    </subcellularLocation>
    <subcellularLocation>
        <location evidence="2">Membrane</location>
        <topology evidence="2">Peripheral membrane protein</topology>
    </subcellularLocation>
</comment>
<evidence type="ECO:0000256" key="5">
    <source>
        <dbReference type="ARBA" id="ARBA00022531"/>
    </source>
</evidence>
<sequence length="83" mass="9325">MNIHLLRTIPMVKRGDKVRIKRKESYWYNDIGTVATVDKAGIIYPVVVRFDKVNYNGYSGSATGVNTNNFAESELEVVASKSK</sequence>
<evidence type="ECO:0000256" key="4">
    <source>
        <dbReference type="ARBA" id="ARBA00019865"/>
    </source>
</evidence>
<evidence type="ECO:0000313" key="10">
    <source>
        <dbReference type="Proteomes" id="UP000001203"/>
    </source>
</evidence>
<dbReference type="InterPro" id="IPR003375">
    <property type="entry name" value="PSI_PsaE"/>
</dbReference>
<reference evidence="9 10" key="1">
    <citation type="journal article" date="2008" name="Proc. Natl. Acad. Sci. U.S.A.">
        <title>The genome of Cyanothece 51142, a unicellular diazotrophic cyanobacterium important in the marine nitrogen cycle.</title>
        <authorList>
            <person name="Welsh E.A."/>
            <person name="Liberton M."/>
            <person name="Stoeckel J."/>
            <person name="Loh T."/>
            <person name="Elvitigala T."/>
            <person name="Wang C."/>
            <person name="Wollam A."/>
            <person name="Fulton R.S."/>
            <person name="Clifton S.W."/>
            <person name="Jacobs J.M."/>
            <person name="Aurora R."/>
            <person name="Ghosh B.K."/>
            <person name="Sherman L.A."/>
            <person name="Smith R.D."/>
            <person name="Wilson R.K."/>
            <person name="Pakrasi H.B."/>
        </authorList>
    </citation>
    <scope>NUCLEOTIDE SEQUENCE [LARGE SCALE GENOMIC DNA]</scope>
    <source>
        <strain evidence="10">ATCC 51142 / BH68</strain>
    </source>
</reference>
<evidence type="ECO:0000256" key="6">
    <source>
        <dbReference type="ARBA" id="ARBA00022836"/>
    </source>
</evidence>
<evidence type="ECO:0000256" key="1">
    <source>
        <dbReference type="ARBA" id="ARBA00001993"/>
    </source>
</evidence>
<dbReference type="PANTHER" id="PTHR34549">
    <property type="entry name" value="PHOTOSYSTEM I REACTION CENTER SUBUNIT IV A, CHLOROPLASTIC-RELATED"/>
    <property type="match status" value="1"/>
</dbReference>
<accession>B1WTF8</accession>
<dbReference type="Pfam" id="PF02427">
    <property type="entry name" value="PSI_PsaE"/>
    <property type="match status" value="1"/>
</dbReference>
<dbReference type="PANTHER" id="PTHR34549:SF2">
    <property type="entry name" value="PHOTOSYSTEM I SUBUNIT IV"/>
    <property type="match status" value="1"/>
</dbReference>
<dbReference type="STRING" id="43989.cce_4325"/>
<organism evidence="9 10">
    <name type="scientific">Crocosphaera subtropica (strain ATCC 51142 / BH68)</name>
    <name type="common">Cyanothece sp. (strain ATCC 51142)</name>
    <dbReference type="NCBI Taxonomy" id="43989"/>
    <lineage>
        <taxon>Bacteria</taxon>
        <taxon>Bacillati</taxon>
        <taxon>Cyanobacteriota</taxon>
        <taxon>Cyanophyceae</taxon>
        <taxon>Oscillatoriophycideae</taxon>
        <taxon>Chroococcales</taxon>
        <taxon>Aphanothecaceae</taxon>
        <taxon>Crocosphaera</taxon>
        <taxon>Crocosphaera subtropica</taxon>
    </lineage>
</organism>
<proteinExistence type="inferred from homology"/>
<keyword evidence="7 8" id="KW-0472">Membrane</keyword>
<dbReference type="GO" id="GO:0015979">
    <property type="term" value="P:photosynthesis"/>
    <property type="evidence" value="ECO:0007669"/>
    <property type="project" value="UniProtKB-UniRule"/>
</dbReference>
<dbReference type="InterPro" id="IPR008990">
    <property type="entry name" value="Elect_transpt_acc-like_dom_sf"/>
</dbReference>
<evidence type="ECO:0000256" key="8">
    <source>
        <dbReference type="HAMAP-Rule" id="MF_00613"/>
    </source>
</evidence>
<dbReference type="Gene3D" id="2.30.30.50">
    <property type="match status" value="1"/>
</dbReference>
<dbReference type="NCBIfam" id="NF002745">
    <property type="entry name" value="PRK02749.1"/>
    <property type="match status" value="1"/>
</dbReference>
<name>B1WTF8_CROS5</name>
<keyword evidence="6 8" id="KW-0603">Photosystem I</keyword>
<evidence type="ECO:0000256" key="3">
    <source>
        <dbReference type="ARBA" id="ARBA00007501"/>
    </source>
</evidence>
<dbReference type="SUPFAM" id="SSF50090">
    <property type="entry name" value="Electron transport accessory proteins"/>
    <property type="match status" value="1"/>
</dbReference>
<keyword evidence="8" id="KW-0793">Thylakoid</keyword>
<comment type="similarity">
    <text evidence="3 8">Belongs to the PsaE family.</text>
</comment>
<dbReference type="eggNOG" id="ENOG503313D">
    <property type="taxonomic scope" value="Bacteria"/>
</dbReference>
<dbReference type="KEGG" id="cyt:cce_4325"/>
<evidence type="ECO:0000256" key="7">
    <source>
        <dbReference type="ARBA" id="ARBA00023136"/>
    </source>
</evidence>
<gene>
    <name evidence="8 9" type="primary">psaE</name>
    <name evidence="9" type="ordered locus">cce_4325</name>
</gene>
<dbReference type="GO" id="GO:0031676">
    <property type="term" value="C:plasma membrane-derived thylakoid membrane"/>
    <property type="evidence" value="ECO:0007669"/>
    <property type="project" value="UniProtKB-SubCell"/>
</dbReference>
<dbReference type="HAMAP" id="MF_00613">
    <property type="entry name" value="PSI_PsaE"/>
    <property type="match status" value="1"/>
</dbReference>